<reference evidence="2 3" key="1">
    <citation type="submission" date="2019-11" db="EMBL/GenBank/DDBJ databases">
        <title>Paenibacillus monticola sp. nov., a novel PGPR strain isolated from mountain sample in China.</title>
        <authorList>
            <person name="Zhao Q."/>
            <person name="Li H.-P."/>
            <person name="Zhang J.-L."/>
        </authorList>
    </citation>
    <scope>NUCLEOTIDE SEQUENCE [LARGE SCALE GENOMIC DNA]</scope>
    <source>
        <strain evidence="2 3">LC-T2</strain>
    </source>
</reference>
<sequence>MRSKYHLGIFLFVLFLLVAGIWFFIKQRDRTPDFIQSGTLGSVQLTVHRIQESDLADDSNLAEVKGSDVEQYDIYELSLTAHSGDISEFLDKEKVTLLSPTGENISIFRWLSVNKDSHHPTFLAWFTKVETTPVQMKIMGPDAKNVSLTWSDL</sequence>
<feature type="transmembrane region" description="Helical" evidence="1">
    <location>
        <begin position="6"/>
        <end position="25"/>
    </location>
</feature>
<evidence type="ECO:0000256" key="1">
    <source>
        <dbReference type="SAM" id="Phobius"/>
    </source>
</evidence>
<gene>
    <name evidence="2" type="ORF">GJB61_16950</name>
</gene>
<comment type="caution">
    <text evidence="2">The sequence shown here is derived from an EMBL/GenBank/DDBJ whole genome shotgun (WGS) entry which is preliminary data.</text>
</comment>
<dbReference type="EMBL" id="WJXB01000005">
    <property type="protein sequence ID" value="MRN54674.1"/>
    <property type="molecule type" value="Genomic_DNA"/>
</dbReference>
<proteinExistence type="predicted"/>
<evidence type="ECO:0000313" key="2">
    <source>
        <dbReference type="EMBL" id="MRN54674.1"/>
    </source>
</evidence>
<dbReference type="AlphaFoldDB" id="A0A7X2H6X8"/>
<organism evidence="2 3">
    <name type="scientific">Paenibacillus monticola</name>
    <dbReference type="NCBI Taxonomy" id="2666075"/>
    <lineage>
        <taxon>Bacteria</taxon>
        <taxon>Bacillati</taxon>
        <taxon>Bacillota</taxon>
        <taxon>Bacilli</taxon>
        <taxon>Bacillales</taxon>
        <taxon>Paenibacillaceae</taxon>
        <taxon>Paenibacillus</taxon>
    </lineage>
</organism>
<keyword evidence="1" id="KW-1133">Transmembrane helix</keyword>
<dbReference type="Proteomes" id="UP000463051">
    <property type="component" value="Unassembled WGS sequence"/>
</dbReference>
<name>A0A7X2H6X8_9BACL</name>
<keyword evidence="3" id="KW-1185">Reference proteome</keyword>
<keyword evidence="1" id="KW-0472">Membrane</keyword>
<protein>
    <submittedName>
        <fullName evidence="2">Uncharacterized protein</fullName>
    </submittedName>
</protein>
<evidence type="ECO:0000313" key="3">
    <source>
        <dbReference type="Proteomes" id="UP000463051"/>
    </source>
</evidence>
<keyword evidence="1" id="KW-0812">Transmembrane</keyword>
<dbReference type="RefSeq" id="WP_154119969.1">
    <property type="nucleotide sequence ID" value="NZ_WJXB01000005.1"/>
</dbReference>
<accession>A0A7X2H6X8</accession>